<feature type="compositionally biased region" description="Polar residues" evidence="5">
    <location>
        <begin position="721"/>
        <end position="767"/>
    </location>
</feature>
<dbReference type="OrthoDB" id="447103at2759"/>
<name>A0A1D2NBB0_ORCCI</name>
<dbReference type="Pfam" id="PF07714">
    <property type="entry name" value="PK_Tyr_Ser-Thr"/>
    <property type="match status" value="1"/>
</dbReference>
<dbReference type="InterPro" id="IPR000719">
    <property type="entry name" value="Prot_kinase_dom"/>
</dbReference>
<organism evidence="7 8">
    <name type="scientific">Orchesella cincta</name>
    <name type="common">Springtail</name>
    <name type="synonym">Podura cincta</name>
    <dbReference type="NCBI Taxonomy" id="48709"/>
    <lineage>
        <taxon>Eukaryota</taxon>
        <taxon>Metazoa</taxon>
        <taxon>Ecdysozoa</taxon>
        <taxon>Arthropoda</taxon>
        <taxon>Hexapoda</taxon>
        <taxon>Collembola</taxon>
        <taxon>Entomobryomorpha</taxon>
        <taxon>Entomobryoidea</taxon>
        <taxon>Orchesellidae</taxon>
        <taxon>Orchesellinae</taxon>
        <taxon>Orchesella</taxon>
    </lineage>
</organism>
<evidence type="ECO:0000256" key="5">
    <source>
        <dbReference type="SAM" id="MobiDB-lite"/>
    </source>
</evidence>
<gene>
    <name evidence="7" type="ORF">Ocin01_04320</name>
</gene>
<evidence type="ECO:0000256" key="4">
    <source>
        <dbReference type="ARBA" id="ARBA00056114"/>
    </source>
</evidence>
<dbReference type="GO" id="GO:0005524">
    <property type="term" value="F:ATP binding"/>
    <property type="evidence" value="ECO:0007669"/>
    <property type="project" value="InterPro"/>
</dbReference>
<dbReference type="PROSITE" id="PS50011">
    <property type="entry name" value="PROTEIN_KINASE_DOM"/>
    <property type="match status" value="1"/>
</dbReference>
<dbReference type="InterPro" id="IPR016024">
    <property type="entry name" value="ARM-type_fold"/>
</dbReference>
<reference evidence="7 8" key="1">
    <citation type="journal article" date="2016" name="Genome Biol. Evol.">
        <title>Gene Family Evolution Reflects Adaptation to Soil Environmental Stressors in the Genome of the Collembolan Orchesella cincta.</title>
        <authorList>
            <person name="Faddeeva-Vakhrusheva A."/>
            <person name="Derks M.F."/>
            <person name="Anvar S.Y."/>
            <person name="Agamennone V."/>
            <person name="Suring W."/>
            <person name="Smit S."/>
            <person name="van Straalen N.M."/>
            <person name="Roelofs D."/>
        </authorList>
    </citation>
    <scope>NUCLEOTIDE SEQUENCE [LARGE SCALE GENOMIC DNA]</scope>
    <source>
        <tissue evidence="7">Mixed pool</tissue>
    </source>
</reference>
<dbReference type="Gene3D" id="1.10.510.10">
    <property type="entry name" value="Transferase(Phosphotransferase) domain 1"/>
    <property type="match status" value="1"/>
</dbReference>
<feature type="compositionally biased region" description="Acidic residues" evidence="5">
    <location>
        <begin position="640"/>
        <end position="652"/>
    </location>
</feature>
<keyword evidence="7" id="KW-0418">Kinase</keyword>
<feature type="compositionally biased region" description="Low complexity" evidence="5">
    <location>
        <begin position="653"/>
        <end position="693"/>
    </location>
</feature>
<dbReference type="OMA" id="NDTSWAG"/>
<dbReference type="Proteomes" id="UP000094527">
    <property type="component" value="Unassembled WGS sequence"/>
</dbReference>
<accession>A0A1D2NBB0</accession>
<comment type="function">
    <text evidence="4">Regulates COPI-mediated retrograde protein traffic at the interface between the Golgi apparatus and the endoplasmic reticulum. Involved in the maintenance of the Golgi apparatus morphology.</text>
</comment>
<dbReference type="EMBL" id="LJIJ01000115">
    <property type="protein sequence ID" value="ODN02355.1"/>
    <property type="molecule type" value="Genomic_DNA"/>
</dbReference>
<dbReference type="PANTHER" id="PTHR12984:SF3">
    <property type="entry name" value="N-TERMINAL KINASE-LIKE PROTEIN"/>
    <property type="match status" value="1"/>
</dbReference>
<feature type="domain" description="Protein kinase" evidence="6">
    <location>
        <begin position="15"/>
        <end position="263"/>
    </location>
</feature>
<proteinExistence type="inferred from homology"/>
<feature type="compositionally biased region" description="Basic and acidic residues" evidence="5">
    <location>
        <begin position="776"/>
        <end position="803"/>
    </location>
</feature>
<feature type="compositionally biased region" description="Acidic residues" evidence="5">
    <location>
        <begin position="700"/>
        <end position="715"/>
    </location>
</feature>
<dbReference type="PANTHER" id="PTHR12984">
    <property type="entry name" value="SCY1-RELATED S/T PROTEIN KINASE-LIKE"/>
    <property type="match status" value="1"/>
</dbReference>
<evidence type="ECO:0000256" key="3">
    <source>
        <dbReference type="ARBA" id="ARBA00042347"/>
    </source>
</evidence>
<feature type="compositionally biased region" description="Low complexity" evidence="5">
    <location>
        <begin position="607"/>
        <end position="623"/>
    </location>
</feature>
<keyword evidence="8" id="KW-1185">Reference proteome</keyword>
<feature type="region of interest" description="Disordered" evidence="5">
    <location>
        <begin position="637"/>
        <end position="818"/>
    </location>
</feature>
<comment type="caution">
    <text evidence="7">The sequence shown here is derived from an EMBL/GenBank/DDBJ whole genome shotgun (WGS) entry which is preliminary data.</text>
</comment>
<dbReference type="Gene3D" id="1.25.10.10">
    <property type="entry name" value="Leucine-rich Repeat Variant"/>
    <property type="match status" value="1"/>
</dbReference>
<dbReference type="Gene3D" id="3.30.200.20">
    <property type="entry name" value="Phosphorylase Kinase, domain 1"/>
    <property type="match status" value="1"/>
</dbReference>
<dbReference type="InterPro" id="IPR011989">
    <property type="entry name" value="ARM-like"/>
</dbReference>
<protein>
    <recommendedName>
        <fullName evidence="2">N-terminal kinase-like protein</fullName>
    </recommendedName>
    <alternativeName>
        <fullName evidence="3">SCY1-like protein 1</fullName>
    </alternativeName>
</protein>
<dbReference type="SUPFAM" id="SSF56112">
    <property type="entry name" value="Protein kinase-like (PK-like)"/>
    <property type="match status" value="1"/>
</dbReference>
<dbReference type="SMART" id="SM00220">
    <property type="entry name" value="S_TKc"/>
    <property type="match status" value="1"/>
</dbReference>
<dbReference type="InterPro" id="IPR051177">
    <property type="entry name" value="CIK-Related_Protein"/>
</dbReference>
<evidence type="ECO:0000313" key="8">
    <source>
        <dbReference type="Proteomes" id="UP000094527"/>
    </source>
</evidence>
<dbReference type="AlphaFoldDB" id="A0A1D2NBB0"/>
<comment type="similarity">
    <text evidence="1">Belongs to the protein kinase superfamily.</text>
</comment>
<dbReference type="InterPro" id="IPR011009">
    <property type="entry name" value="Kinase-like_dom_sf"/>
</dbReference>
<dbReference type="GO" id="GO:0004672">
    <property type="term" value="F:protein kinase activity"/>
    <property type="evidence" value="ECO:0007669"/>
    <property type="project" value="InterPro"/>
</dbReference>
<dbReference type="InterPro" id="IPR001245">
    <property type="entry name" value="Ser-Thr/Tyr_kinase_cat_dom"/>
</dbReference>
<sequence length="818" mass="89931">MWSFFSRDPVKDFPYEIGEPISYDSDRTFWKLHKGKKKTNGDEVTIFILDIKNSVPAEIEAAKAAVKRLKTLRHPSVVTFLDSVESDKAVYLATENVEPLGKYLERKENTQGDLSVAWGLFQVTRALSFLINDGNLRHNNVHVGSVFVNAAGEWKLGGVEYVSGSDASTVLGKVPSCLGQLDPPEIKNGSQGTTKWSSDSWGLGILIWEVFNGQVHNIGLLKNADKIPKTLANVFKELTNPNASARPNPADVIARSRRPGGFYKNDLVDSLLFLEEIQIKEQSEKTRFFTGLPNVLDKFPEELCRHKILPQLINAFEFGNAGSSVLAPLFKLGKLLDEPEYQAKIVPCVVKLFTSTDRATRVRLLQQLEHFVDHLQPNTVNDKIFPNIVTGFMDTNPTVREQTVRAMLFLAPKLNYNNLNVELLKYFARLQIKDDQGGIRTNTTICLGKISCYLHPQTRRKVLIPAFTRVFQDIFPQAKIAGILALAATQQYYLLSEVAAKVLPALSTLTCDPDKTVRDNAFKTIKGFLGKLEKVSEDPSLKEKFEADVDAAASSAADAGSSWAGWAVSALTSKFQRSQSSNAGLSSIGQGGNPVRSKGRFPLGNQSSSSTSTTTSSIPSTPSVDKDVLQLTAEGQESATDYDDDWDNEDWGAIDGNGSSQSNVPSSNKSSEFSSLNTAAANNSSSRPATTANDGWDTWAIEEAEEKDGWDGDFDVDPKNGISNSSDDFITNKSNANETGFLSSIVDTNKGPTPYQGSSEWGSTDSEGGSVAGRTTDPEKLEEMRKRREERKLHRQNELETKRSTTRKGPMKLGAKKI</sequence>
<evidence type="ECO:0000256" key="2">
    <source>
        <dbReference type="ARBA" id="ARBA00040972"/>
    </source>
</evidence>
<evidence type="ECO:0000313" key="7">
    <source>
        <dbReference type="EMBL" id="ODN02355.1"/>
    </source>
</evidence>
<evidence type="ECO:0000256" key="1">
    <source>
        <dbReference type="ARBA" id="ARBA00038349"/>
    </source>
</evidence>
<keyword evidence="7" id="KW-0808">Transferase</keyword>
<dbReference type="STRING" id="48709.A0A1D2NBB0"/>
<feature type="region of interest" description="Disordered" evidence="5">
    <location>
        <begin position="581"/>
        <end position="624"/>
    </location>
</feature>
<dbReference type="SUPFAM" id="SSF48371">
    <property type="entry name" value="ARM repeat"/>
    <property type="match status" value="1"/>
</dbReference>
<evidence type="ECO:0000259" key="6">
    <source>
        <dbReference type="PROSITE" id="PS50011"/>
    </source>
</evidence>
<feature type="compositionally biased region" description="Basic residues" evidence="5">
    <location>
        <begin position="804"/>
        <end position="818"/>
    </location>
</feature>